<feature type="compositionally biased region" description="Low complexity" evidence="1">
    <location>
        <begin position="531"/>
        <end position="548"/>
    </location>
</feature>
<evidence type="ECO:0000313" key="3">
    <source>
        <dbReference type="Proteomes" id="UP000650467"/>
    </source>
</evidence>
<feature type="region of interest" description="Disordered" evidence="1">
    <location>
        <begin position="220"/>
        <end position="242"/>
    </location>
</feature>
<dbReference type="OrthoDB" id="10643384at2759"/>
<feature type="compositionally biased region" description="Polar residues" evidence="1">
    <location>
        <begin position="390"/>
        <end position="400"/>
    </location>
</feature>
<feature type="compositionally biased region" description="Low complexity" evidence="1">
    <location>
        <begin position="1734"/>
        <end position="1743"/>
    </location>
</feature>
<feature type="region of interest" description="Disordered" evidence="1">
    <location>
        <begin position="1307"/>
        <end position="1326"/>
    </location>
</feature>
<feature type="compositionally biased region" description="Gly residues" evidence="1">
    <location>
        <begin position="1968"/>
        <end position="1977"/>
    </location>
</feature>
<accession>A0A835T6Q5</accession>
<name>A0A835T6Q5_CHLIN</name>
<protein>
    <submittedName>
        <fullName evidence="2">Uncharacterized protein</fullName>
    </submittedName>
</protein>
<feature type="compositionally biased region" description="Polar residues" evidence="1">
    <location>
        <begin position="701"/>
        <end position="739"/>
    </location>
</feature>
<feature type="region of interest" description="Disordered" evidence="1">
    <location>
        <begin position="1334"/>
        <end position="1366"/>
    </location>
</feature>
<feature type="region of interest" description="Disordered" evidence="1">
    <location>
        <begin position="911"/>
        <end position="1049"/>
    </location>
</feature>
<organism evidence="2 3">
    <name type="scientific">Chlamydomonas incerta</name>
    <dbReference type="NCBI Taxonomy" id="51695"/>
    <lineage>
        <taxon>Eukaryota</taxon>
        <taxon>Viridiplantae</taxon>
        <taxon>Chlorophyta</taxon>
        <taxon>core chlorophytes</taxon>
        <taxon>Chlorophyceae</taxon>
        <taxon>CS clade</taxon>
        <taxon>Chlamydomonadales</taxon>
        <taxon>Chlamydomonadaceae</taxon>
        <taxon>Chlamydomonas</taxon>
    </lineage>
</organism>
<gene>
    <name evidence="2" type="ORF">HXX76_007724</name>
</gene>
<feature type="region of interest" description="Disordered" evidence="1">
    <location>
        <begin position="1831"/>
        <end position="1977"/>
    </location>
</feature>
<dbReference type="EMBL" id="JAEHOC010000016">
    <property type="protein sequence ID" value="KAG2434839.1"/>
    <property type="molecule type" value="Genomic_DNA"/>
</dbReference>
<dbReference type="GO" id="GO:0006357">
    <property type="term" value="P:regulation of transcription by RNA polymerase II"/>
    <property type="evidence" value="ECO:0007669"/>
    <property type="project" value="InterPro"/>
</dbReference>
<feature type="compositionally biased region" description="Low complexity" evidence="1">
    <location>
        <begin position="292"/>
        <end position="304"/>
    </location>
</feature>
<feature type="compositionally biased region" description="Low complexity" evidence="1">
    <location>
        <begin position="427"/>
        <end position="440"/>
    </location>
</feature>
<feature type="compositionally biased region" description="Low complexity" evidence="1">
    <location>
        <begin position="923"/>
        <end position="934"/>
    </location>
</feature>
<feature type="compositionally biased region" description="Low complexity" evidence="1">
    <location>
        <begin position="1335"/>
        <end position="1352"/>
    </location>
</feature>
<feature type="compositionally biased region" description="Basic and acidic residues" evidence="1">
    <location>
        <begin position="1014"/>
        <end position="1031"/>
    </location>
</feature>
<feature type="region of interest" description="Disordered" evidence="1">
    <location>
        <begin position="1372"/>
        <end position="1391"/>
    </location>
</feature>
<feature type="compositionally biased region" description="Basic and acidic residues" evidence="1">
    <location>
        <begin position="1416"/>
        <end position="1425"/>
    </location>
</feature>
<dbReference type="PANTHER" id="PTHR45975:SF2">
    <property type="entry name" value="NUCLEOSOME-REMODELING FACTOR SUBUNIT BPTF"/>
    <property type="match status" value="1"/>
</dbReference>
<sequence length="1977" mass="201298">MRATDGRVSLLQRYVKLLLTAAAGQGVGASTAVASPHHRAVALQRAMRQLPELLRLVSSGEAEAAAAAATGLAADISRLMAAAGLEPGPEPMQPAGAGQPCAPELSLGAGMKPPPMHPAAGVLKQHGAAAGGAAPQQHLAAPPPPSMEEGRPSDSPANGGPAAASCADQPQGGGLGTDRFGCGPDTAGDTAKAGAGVLPGPPGGDGVAAVGLNARESLQSRTVPVAEEPSQQQQEGSGESLPALDQLFDSSSENTGDLDLMDGDLLDLINLCRRSRQAPRACRRRPFRRPEGASSMAAASPTSPGVAFSGVDAAAAALHVVCLAASPEVQQSLVAPDGCGATVASVAPAALLGRAVSAAAPVADEAVSGNSACRLARPQGVDVQPGGAAQTGSRDGSQPALNIPVGSPALFEVEQLSMRDKPPAHPPHGAQQLQPAQPQPHVRHDHRQPDAAASASGLQERGRPDTDATPHTAEPYGTPWPPTAGPSGDGCWPAEGQAGAWSAAAAALPQQQPPHCAPVHSDDQARQYSRAQWRPQGPAAGAAAWQADQRPEERWAGAQANQGYTGTLHRTLPPVVEAPAAAGAPASYGGHLEAPVPRGLVGGPLQAPHQEWEQPQPQAPHHQPGYQQGYPQHLQHQQPGRVPQELEHGWSLESHHHVPRQGPPAAPGSASSDLHNSHAGQLPLLASRDSTIAGEAHGPNSLAQWLPSTSMPGHKSVSASGEQPGQLNHDQSAATLQSSGGPGTGLQQQQQQQHHHHHHHQQQQQQQQQGQQQQGHQHHHPQHRQLSGHDAGGQAMLCSSSSCDGVPMQHEAARGAGSLHPAAPLQHAAHDASYMLRLSSPGYTSYTARAQAGPTAASGAGAAAPAGPQPERHAETSLSGWRQAANGTTASAPLDASGRPSGPVGAASAQALNQVHQHRHSHQGQQGQPQARQQMYRGPPQSQHHHLAQGAPPPPALLQARRSAPALGEEAHGRGAPAPGLQPHGPSMPGMPGMAQPQQQQAEWRCQLDGQQQDVERQQLHAPLHQEDRRHGPGMTQSSDSHGATGHDDRGLQLRRHAASCSGALSLHPGGVMSSAATAPASSSAVALSSGAAPGSGMPAASAEAEAAQRCVRPGLRGVSWCGTRQGFASHPASPVTGGCETQGKRPASWLYEDMVGERLPLDDQHSARLQQRLHAPDGSGAARGLGRAYSALIGAERATAAVAAPPSCGPARSCDGVAFSPPLGAQAADGWGGAGGAQAATQQRSGVAGAGTVAHSGPQAPRIVSIFAQSVSAAGCGTESWEYGSDASPASNNYCSSASARPPWDALGSGAHSATAGRASGRDSRRRLLEGHRAASPLEAGSSGSGPASGADLRQLTGSASGSGAPCYHPARNSFAQPGPGHGRLSSCQSAPFEWTNPMELDGLVGGAPPAPDPMGRDRVDRGIRHGAPAHDPGQGPGRQAAPGAAYPGLRSAPQDWYAGQQELFAEIDMMAEAGIGSPGRAVKRSCSRSATASGNERLAFSGFTGVHGSSSSGAVDGSAMGAPVPGALAAHGSGGAGGGDHSFGATAGAPAAAPVSSAAADAALASGPAPMSGGVRMSSIDGSDRQGAAEATGIMERGWGAGSGGGGPVAAGPATGADRPVVVSMQYQGRAMAAVREAGDQDVGVSPTVPGVSQQQAAPPPQRQHQQRPEVAWAAAQSDEAPGSRQPGAWQPQPQPHQVHPQPQPQQYHSQHTLQLVPNQRGGGGAGSWAQPPTAGGPPTANASGLDNFGSWRGADTQAGRAGPRYGGDGITGHGDVAGGRGWGPGVAAASVGSFGVGSVGVGYPKGSPGDDDAHELTFSVRSLAKAALESADARPAPQQVGVPPPQQYQQHSRQPWQPQQQQQYQQQQQQQQQYRYQPQHPEQQQPPQQQQQQPQQYQYQQQQYQQQQLERHGHAQPAQNVHHEQAAYVPGATAGSGQGSGAPGVREGTGAPGFSFASSQATYNGHGGHGYQGA</sequence>
<feature type="region of interest" description="Disordered" evidence="1">
    <location>
        <begin position="1400"/>
        <end position="1450"/>
    </location>
</feature>
<feature type="region of interest" description="Disordered" evidence="1">
    <location>
        <begin position="1640"/>
        <end position="1819"/>
    </location>
</feature>
<feature type="compositionally biased region" description="Low complexity" evidence="1">
    <location>
        <begin position="854"/>
        <end position="866"/>
    </location>
</feature>
<feature type="region of interest" description="Disordered" evidence="1">
    <location>
        <begin position="419"/>
        <end position="557"/>
    </location>
</feature>
<feature type="compositionally biased region" description="Low complexity" evidence="1">
    <location>
        <begin position="982"/>
        <end position="1001"/>
    </location>
</feature>
<feature type="compositionally biased region" description="Low complexity" evidence="1">
    <location>
        <begin position="1698"/>
        <end position="1714"/>
    </location>
</feature>
<feature type="region of interest" description="Disordered" evidence="1">
    <location>
        <begin position="84"/>
        <end position="187"/>
    </location>
</feature>
<feature type="compositionally biased region" description="Low complexity" evidence="1">
    <location>
        <begin position="957"/>
        <end position="967"/>
    </location>
</feature>
<feature type="region of interest" description="Disordered" evidence="1">
    <location>
        <begin position="595"/>
        <end position="677"/>
    </location>
</feature>
<feature type="compositionally biased region" description="Low complexity" evidence="1">
    <location>
        <begin position="1439"/>
        <end position="1450"/>
    </location>
</feature>
<evidence type="ECO:0000313" key="2">
    <source>
        <dbReference type="EMBL" id="KAG2434839.1"/>
    </source>
</evidence>
<dbReference type="InterPro" id="IPR038028">
    <property type="entry name" value="BPTF"/>
</dbReference>
<feature type="compositionally biased region" description="Gly residues" evidence="1">
    <location>
        <begin position="1601"/>
        <end position="1611"/>
    </location>
</feature>
<feature type="compositionally biased region" description="Low complexity" evidence="1">
    <location>
        <begin position="227"/>
        <end position="240"/>
    </location>
</feature>
<feature type="compositionally biased region" description="Low complexity" evidence="1">
    <location>
        <begin position="493"/>
        <end position="510"/>
    </location>
</feature>
<evidence type="ECO:0000256" key="1">
    <source>
        <dbReference type="SAM" id="MobiDB-lite"/>
    </source>
</evidence>
<feature type="compositionally biased region" description="Low complexity" evidence="1">
    <location>
        <begin position="1838"/>
        <end position="1911"/>
    </location>
</feature>
<dbReference type="PANTHER" id="PTHR45975">
    <property type="entry name" value="NUCLEOSOME-REMODELING FACTOR SUBUNIT BPTF"/>
    <property type="match status" value="1"/>
</dbReference>
<comment type="caution">
    <text evidence="2">The sequence shown here is derived from an EMBL/GenBank/DDBJ whole genome shotgun (WGS) entry which is preliminary data.</text>
</comment>
<reference evidence="2" key="1">
    <citation type="journal article" date="2020" name="bioRxiv">
        <title>Comparative genomics of Chlamydomonas.</title>
        <authorList>
            <person name="Craig R.J."/>
            <person name="Hasan A.R."/>
            <person name="Ness R.W."/>
            <person name="Keightley P.D."/>
        </authorList>
    </citation>
    <scope>NUCLEOTIDE SEQUENCE</scope>
    <source>
        <strain evidence="2">SAG 7.73</strain>
    </source>
</reference>
<feature type="compositionally biased region" description="Low complexity" evidence="1">
    <location>
        <begin position="762"/>
        <end position="775"/>
    </location>
</feature>
<feature type="region of interest" description="Disordered" evidence="1">
    <location>
        <begin position="280"/>
        <end position="304"/>
    </location>
</feature>
<keyword evidence="3" id="KW-1185">Reference proteome</keyword>
<feature type="region of interest" description="Disordered" evidence="1">
    <location>
        <begin position="378"/>
        <end position="404"/>
    </location>
</feature>
<feature type="compositionally biased region" description="Low complexity" evidence="1">
    <location>
        <begin position="125"/>
        <end position="140"/>
    </location>
</feature>
<feature type="region of interest" description="Disordered" evidence="1">
    <location>
        <begin position="692"/>
        <end position="794"/>
    </location>
</feature>
<proteinExistence type="predicted"/>
<feature type="compositionally biased region" description="Gly residues" evidence="1">
    <location>
        <begin position="1767"/>
        <end position="1787"/>
    </location>
</feature>
<feature type="region of interest" description="Disordered" evidence="1">
    <location>
        <begin position="854"/>
        <end position="881"/>
    </location>
</feature>
<dbReference type="GO" id="GO:0016589">
    <property type="term" value="C:NURF complex"/>
    <property type="evidence" value="ECO:0007669"/>
    <property type="project" value="InterPro"/>
</dbReference>
<feature type="compositionally biased region" description="Basic and acidic residues" evidence="1">
    <location>
        <begin position="644"/>
        <end position="656"/>
    </location>
</feature>
<feature type="region of interest" description="Disordered" evidence="1">
    <location>
        <begin position="1567"/>
        <end position="1618"/>
    </location>
</feature>
<dbReference type="GO" id="GO:0000978">
    <property type="term" value="F:RNA polymerase II cis-regulatory region sequence-specific DNA binding"/>
    <property type="evidence" value="ECO:0007669"/>
    <property type="project" value="TreeGrafter"/>
</dbReference>
<dbReference type="Proteomes" id="UP000650467">
    <property type="component" value="Unassembled WGS sequence"/>
</dbReference>
<feature type="compositionally biased region" description="Low complexity" evidence="1">
    <location>
        <begin position="606"/>
        <end position="640"/>
    </location>
</feature>